<protein>
    <submittedName>
        <fullName evidence="1">Uncharacterized protein</fullName>
    </submittedName>
</protein>
<reference evidence="1" key="1">
    <citation type="journal article" date="2019" name="Sci. Rep.">
        <title>Draft genome of Tanacetum cinerariifolium, the natural source of mosquito coil.</title>
        <authorList>
            <person name="Yamashiro T."/>
            <person name="Shiraishi A."/>
            <person name="Satake H."/>
            <person name="Nakayama K."/>
        </authorList>
    </citation>
    <scope>NUCLEOTIDE SEQUENCE</scope>
</reference>
<dbReference type="AlphaFoldDB" id="A0A6L2JF03"/>
<dbReference type="EMBL" id="BKCJ010000708">
    <property type="protein sequence ID" value="GEU35588.1"/>
    <property type="molecule type" value="Genomic_DNA"/>
</dbReference>
<gene>
    <name evidence="1" type="ORF">Tci_007566</name>
</gene>
<evidence type="ECO:0000313" key="1">
    <source>
        <dbReference type="EMBL" id="GEU35588.1"/>
    </source>
</evidence>
<comment type="caution">
    <text evidence="1">The sequence shown here is derived from an EMBL/GenBank/DDBJ whole genome shotgun (WGS) entry which is preliminary data.</text>
</comment>
<proteinExistence type="predicted"/>
<feature type="non-terminal residue" evidence="1">
    <location>
        <position position="1"/>
    </location>
</feature>
<sequence length="47" mass="4733">LRVLDFCGRKWGEVMGSRGSGGEGAGSGEEGVAGLAGVGVVYSRFKS</sequence>
<name>A0A6L2JF03_TANCI</name>
<organism evidence="1">
    <name type="scientific">Tanacetum cinerariifolium</name>
    <name type="common">Dalmatian daisy</name>
    <name type="synonym">Chrysanthemum cinerariifolium</name>
    <dbReference type="NCBI Taxonomy" id="118510"/>
    <lineage>
        <taxon>Eukaryota</taxon>
        <taxon>Viridiplantae</taxon>
        <taxon>Streptophyta</taxon>
        <taxon>Embryophyta</taxon>
        <taxon>Tracheophyta</taxon>
        <taxon>Spermatophyta</taxon>
        <taxon>Magnoliopsida</taxon>
        <taxon>eudicotyledons</taxon>
        <taxon>Gunneridae</taxon>
        <taxon>Pentapetalae</taxon>
        <taxon>asterids</taxon>
        <taxon>campanulids</taxon>
        <taxon>Asterales</taxon>
        <taxon>Asteraceae</taxon>
        <taxon>Asteroideae</taxon>
        <taxon>Anthemideae</taxon>
        <taxon>Anthemidinae</taxon>
        <taxon>Tanacetum</taxon>
    </lineage>
</organism>
<accession>A0A6L2JF03</accession>